<dbReference type="RefSeq" id="WP_162660165.1">
    <property type="nucleotide sequence ID" value="NZ_LR593887.1"/>
</dbReference>
<accession>A0A6C2YUM7</accession>
<reference evidence="1" key="1">
    <citation type="submission" date="2019-04" db="EMBL/GenBank/DDBJ databases">
        <authorList>
            <consortium name="Science for Life Laboratories"/>
        </authorList>
    </citation>
    <scope>NUCLEOTIDE SEQUENCE</scope>
    <source>
        <strain evidence="1">MBLW1</strain>
    </source>
</reference>
<name>A0A6C2YUM7_9BACT</name>
<evidence type="ECO:0000313" key="2">
    <source>
        <dbReference type="Proteomes" id="UP000464378"/>
    </source>
</evidence>
<dbReference type="InParanoid" id="A0A6C2YUM7"/>
<gene>
    <name evidence="1" type="ORF">GMBLW1_40490</name>
</gene>
<evidence type="ECO:0000313" key="1">
    <source>
        <dbReference type="EMBL" id="VIP05144.1"/>
    </source>
</evidence>
<dbReference type="KEGG" id="tim:GMBLW1_40490"/>
<dbReference type="AlphaFoldDB" id="A0A6C2YUM7"/>
<dbReference type="EMBL" id="LR586016">
    <property type="protein sequence ID" value="VIP05144.1"/>
    <property type="molecule type" value="Genomic_DNA"/>
</dbReference>
<protein>
    <submittedName>
        <fullName evidence="1">Uncharacterized protein</fullName>
    </submittedName>
</protein>
<dbReference type="EMBL" id="LR593887">
    <property type="protein sequence ID" value="VTS07644.1"/>
    <property type="molecule type" value="Genomic_DNA"/>
</dbReference>
<dbReference type="Proteomes" id="UP000464378">
    <property type="component" value="Chromosome"/>
</dbReference>
<organism evidence="1">
    <name type="scientific">Tuwongella immobilis</name>
    <dbReference type="NCBI Taxonomy" id="692036"/>
    <lineage>
        <taxon>Bacteria</taxon>
        <taxon>Pseudomonadati</taxon>
        <taxon>Planctomycetota</taxon>
        <taxon>Planctomycetia</taxon>
        <taxon>Gemmatales</taxon>
        <taxon>Gemmataceae</taxon>
        <taxon>Tuwongella</taxon>
    </lineage>
</organism>
<keyword evidence="2" id="KW-1185">Reference proteome</keyword>
<sequence>MNRWIEYAPVDGWALFERSAPLIDALWNRLPEDDWHYMNFVVGSSLWESRRDASMVSVHINGEQIVHLATQDGDAGAVIEPLASEFGLVPIASWETESNDASNQAKQE</sequence>
<proteinExistence type="predicted"/>